<dbReference type="Pfam" id="PF13380">
    <property type="entry name" value="CoA_binding_2"/>
    <property type="match status" value="1"/>
</dbReference>
<evidence type="ECO:0000256" key="2">
    <source>
        <dbReference type="PROSITE-ProRule" id="PRU00409"/>
    </source>
</evidence>
<dbReference type="EMBL" id="CP015878">
    <property type="protein sequence ID" value="ANI16078.1"/>
    <property type="molecule type" value="Genomic_DNA"/>
</dbReference>
<evidence type="ECO:0000313" key="5">
    <source>
        <dbReference type="Proteomes" id="UP000077748"/>
    </source>
</evidence>
<keyword evidence="2" id="KW-0547">Nucleotide-binding</keyword>
<dbReference type="PANTHER" id="PTHR42793:SF4">
    <property type="entry name" value="BLL6376 PROTEIN"/>
    <property type="match status" value="1"/>
</dbReference>
<dbReference type="SUPFAM" id="SSF52210">
    <property type="entry name" value="Succinyl-CoA synthetase domains"/>
    <property type="match status" value="2"/>
</dbReference>
<dbReference type="GO" id="GO:0046872">
    <property type="term" value="F:metal ion binding"/>
    <property type="evidence" value="ECO:0007669"/>
    <property type="project" value="InterPro"/>
</dbReference>
<dbReference type="FunFam" id="3.30.1490.20:FF:000020">
    <property type="entry name" value="Protein lysine acetyltransferase"/>
    <property type="match status" value="1"/>
</dbReference>
<dbReference type="RefSeq" id="WP_064583650.1">
    <property type="nucleotide sequence ID" value="NZ_CP015878.1"/>
</dbReference>
<evidence type="ECO:0000313" key="4">
    <source>
        <dbReference type="EMBL" id="ANI16078.1"/>
    </source>
</evidence>
<name>A0A1A9KEX6_9PSED</name>
<dbReference type="InterPro" id="IPR032875">
    <property type="entry name" value="Succ_CoA_lig_flav_dom"/>
</dbReference>
<dbReference type="PANTHER" id="PTHR42793">
    <property type="entry name" value="COA BINDING DOMAIN CONTAINING PROTEIN"/>
    <property type="match status" value="1"/>
</dbReference>
<dbReference type="Proteomes" id="UP000077748">
    <property type="component" value="Chromosome"/>
</dbReference>
<dbReference type="InterPro" id="IPR003781">
    <property type="entry name" value="CoA-bd"/>
</dbReference>
<dbReference type="SUPFAM" id="SSF51735">
    <property type="entry name" value="NAD(P)-binding Rossmann-fold domains"/>
    <property type="match status" value="1"/>
</dbReference>
<dbReference type="GO" id="GO:0003824">
    <property type="term" value="F:catalytic activity"/>
    <property type="evidence" value="ECO:0007669"/>
    <property type="project" value="UniProtKB-ARBA"/>
</dbReference>
<dbReference type="Pfam" id="PF13549">
    <property type="entry name" value="ATP-grasp_5"/>
    <property type="match status" value="1"/>
</dbReference>
<keyword evidence="2" id="KW-0067">ATP-binding</keyword>
<dbReference type="Gene3D" id="3.40.50.261">
    <property type="entry name" value="Succinyl-CoA synthetase domains"/>
    <property type="match status" value="2"/>
</dbReference>
<dbReference type="Pfam" id="PF13607">
    <property type="entry name" value="Succ_CoA_lig"/>
    <property type="match status" value="1"/>
</dbReference>
<feature type="domain" description="ATP-grasp" evidence="3">
    <location>
        <begin position="498"/>
        <end position="534"/>
    </location>
</feature>
<dbReference type="SUPFAM" id="SSF56059">
    <property type="entry name" value="Glutathione synthetase ATP-binding domain-like"/>
    <property type="match status" value="1"/>
</dbReference>
<sequence>MSVSHSQHPGNASRFASLTPLLQPRSVAVVGASSDPHRIGGRPIAYMLRNGFGGRILPVNPNRSEIQGLPAFASVEALPEAPDVAIVALPAPQVLETIQALGRKGARSAIVFSSGFSEVSGEGVLMQEAMVEAARAANMRLLGPNALGVFNANLGYYAFFSTSLERGIPLAGRVGIATQSGAYGAHLLGLARQRGLGTPICVATGNEADVTLGDAIGWLVESPEVDVVMAYAESIRNVDSFLAALAAAHRAGKPVILHKVGRSELGGRAAMSHTASLAGDDKVLDAVLADYAVVRARNTEELIDIAYLATQRIYPVANSLGMITVSGGAGIIVSDAAEDVGLPMPPMPEAAQARLKQRLSFASPINPVDCTAQALNDLSLVHDFTESMVVDGGYKSLIAFFTQAGTVASIGPKLAEQFGRIKADHPDRLFVVSVMGEGDELEPYRKAGFALFEDPTRAVHAIQAMGRLGEAFAKPLRQVPAVGGVELPPRTPGEAEAKQLLARAGIESAPERVLESAAEAAAFAEQIGFPVVLKIASADILHKSEIGGVLLGVDSAAAVREGFDLLLQRAAEHAPQARIDGVLVARQLQGGVECFMGIQRDPLFGPVALFGLGGIFVEVLKDVVFRRCPFGAEEAEAMIRSIKGAPLLLGARGRPVTDVKALAQVLSRLSQFAAQAGPRLRSVDLNPVFAMPEGQGAWAADAVLEVQEVAHGAES</sequence>
<dbReference type="SMART" id="SM00881">
    <property type="entry name" value="CoA_binding"/>
    <property type="match status" value="1"/>
</dbReference>
<dbReference type="GO" id="GO:0005524">
    <property type="term" value="F:ATP binding"/>
    <property type="evidence" value="ECO:0007669"/>
    <property type="project" value="UniProtKB-UniRule"/>
</dbReference>
<dbReference type="Gene3D" id="3.30.470.20">
    <property type="entry name" value="ATP-grasp fold, B domain"/>
    <property type="match status" value="1"/>
</dbReference>
<organism evidence="4 5">
    <name type="scientific">Pseudomonas citronellolis</name>
    <dbReference type="NCBI Taxonomy" id="53408"/>
    <lineage>
        <taxon>Bacteria</taxon>
        <taxon>Pseudomonadati</taxon>
        <taxon>Pseudomonadota</taxon>
        <taxon>Gammaproteobacteria</taxon>
        <taxon>Pseudomonadales</taxon>
        <taxon>Pseudomonadaceae</taxon>
        <taxon>Pseudomonas</taxon>
    </lineage>
</organism>
<evidence type="ECO:0000259" key="3">
    <source>
        <dbReference type="PROSITE" id="PS50975"/>
    </source>
</evidence>
<dbReference type="InterPro" id="IPR013815">
    <property type="entry name" value="ATP_grasp_subdomain_1"/>
</dbReference>
<dbReference type="Gene3D" id="3.30.1490.20">
    <property type="entry name" value="ATP-grasp fold, A domain"/>
    <property type="match status" value="1"/>
</dbReference>
<dbReference type="PROSITE" id="PS50975">
    <property type="entry name" value="ATP_GRASP"/>
    <property type="match status" value="1"/>
</dbReference>
<dbReference type="AlphaFoldDB" id="A0A1A9KEX6"/>
<comment type="similarity">
    <text evidence="1">In the N-terminal section; belongs to the acetate CoA ligase alpha subunit family.</text>
</comment>
<dbReference type="InterPro" id="IPR016102">
    <property type="entry name" value="Succinyl-CoA_synth-like"/>
</dbReference>
<accession>A0A1A9KEX6</accession>
<gene>
    <name evidence="4" type="ORF">A9C11_19760</name>
</gene>
<dbReference type="Gene3D" id="3.40.50.720">
    <property type="entry name" value="NAD(P)-binding Rossmann-like Domain"/>
    <property type="match status" value="1"/>
</dbReference>
<dbReference type="InterPro" id="IPR011761">
    <property type="entry name" value="ATP-grasp"/>
</dbReference>
<reference evidence="4 5" key="1">
    <citation type="submission" date="2016-05" db="EMBL/GenBank/DDBJ databases">
        <title>Genome Sequence of Pseudomonas citronellolis Strain SJTE-3, an Estrogens and Persistent Organic Pollutants degradation strain.</title>
        <authorList>
            <person name="Liang R."/>
        </authorList>
    </citation>
    <scope>NUCLEOTIDE SEQUENCE [LARGE SCALE GENOMIC DNA]</scope>
    <source>
        <strain evidence="4 5">SJTE-3</strain>
    </source>
</reference>
<dbReference type="InterPro" id="IPR036291">
    <property type="entry name" value="NAD(P)-bd_dom_sf"/>
</dbReference>
<proteinExistence type="inferred from homology"/>
<protein>
    <submittedName>
        <fullName evidence="4">Acyl-CoA synthetase</fullName>
    </submittedName>
</protein>
<evidence type="ECO:0000256" key="1">
    <source>
        <dbReference type="ARBA" id="ARBA00060888"/>
    </source>
</evidence>